<keyword evidence="4" id="KW-1185">Reference proteome</keyword>
<keyword evidence="3" id="KW-0418">Kinase</keyword>
<sequence length="340" mass="39859">MKILIQKIHQHKYFLLFIFIFAYIQSIYIRIAVRRVVNAYIFTPEAALASLMGAGILFFIVRYFIKVWQPNNKFKALYTLKIFGLSLFSYVAVMQFIGILIAVIFGKFEQNFSQQAFILSLFSDFIDGFIYGSFFLAYYYYNGNKKYQQQLTSSNQALSEAKINQLKAQLNPHFLFNNLNILDQLIEEDQFKASDFLNEFAEIYRYVLYVSEKDLVKVEEEVQFIRQYFKLLQHKYGDIYQLQIENLDKEGYTVPLTMQLLVENAVKHNLGTLYNPVRIKVFINESITVSNDIIPKRKTAARSGVGLKNLIEQYRLLTMSTINIHEDKTIFKVTVPIIRQ</sequence>
<gene>
    <name evidence="3" type="ORF">EG242_02855</name>
</gene>
<keyword evidence="1" id="KW-1133">Transmembrane helix</keyword>
<keyword evidence="3" id="KW-0808">Transferase</keyword>
<dbReference type="RefSeq" id="WP_124898406.1">
    <property type="nucleotide sequence ID" value="NZ_RQTJ01000003.1"/>
</dbReference>
<evidence type="ECO:0000256" key="1">
    <source>
        <dbReference type="SAM" id="Phobius"/>
    </source>
</evidence>
<comment type="caution">
    <text evidence="3">The sequence shown here is derived from an EMBL/GenBank/DDBJ whole genome shotgun (WGS) entry which is preliminary data.</text>
</comment>
<protein>
    <submittedName>
        <fullName evidence="3">Histidine kinase</fullName>
    </submittedName>
</protein>
<feature type="domain" description="Signal transduction histidine kinase internal region" evidence="2">
    <location>
        <begin position="161"/>
        <end position="238"/>
    </location>
</feature>
<dbReference type="InterPro" id="IPR050640">
    <property type="entry name" value="Bact_2-comp_sensor_kinase"/>
</dbReference>
<reference evidence="3 4" key="1">
    <citation type="submission" date="2018-11" db="EMBL/GenBank/DDBJ databases">
        <title>Flavobacterium sp. nov., YIM 102796 draft genome.</title>
        <authorList>
            <person name="Li G."/>
            <person name="Jiang Y."/>
        </authorList>
    </citation>
    <scope>NUCLEOTIDE SEQUENCE [LARGE SCALE GENOMIC DNA]</scope>
    <source>
        <strain evidence="3 4">YIM 102796</strain>
    </source>
</reference>
<feature type="transmembrane region" description="Helical" evidence="1">
    <location>
        <begin position="12"/>
        <end position="33"/>
    </location>
</feature>
<dbReference type="InterPro" id="IPR010559">
    <property type="entry name" value="Sig_transdc_His_kin_internal"/>
</dbReference>
<keyword evidence="1" id="KW-0812">Transmembrane</keyword>
<organism evidence="3 4">
    <name type="scientific">Paenimyroides viscosum</name>
    <dbReference type="NCBI Taxonomy" id="2488729"/>
    <lineage>
        <taxon>Bacteria</taxon>
        <taxon>Pseudomonadati</taxon>
        <taxon>Bacteroidota</taxon>
        <taxon>Flavobacteriia</taxon>
        <taxon>Flavobacteriales</taxon>
        <taxon>Flavobacteriaceae</taxon>
        <taxon>Paenimyroides</taxon>
    </lineage>
</organism>
<dbReference type="OrthoDB" id="9809908at2"/>
<dbReference type="Pfam" id="PF06580">
    <property type="entry name" value="His_kinase"/>
    <property type="match status" value="1"/>
</dbReference>
<evidence type="ECO:0000259" key="2">
    <source>
        <dbReference type="Pfam" id="PF06580"/>
    </source>
</evidence>
<dbReference type="GO" id="GO:0000155">
    <property type="term" value="F:phosphorelay sensor kinase activity"/>
    <property type="evidence" value="ECO:0007669"/>
    <property type="project" value="InterPro"/>
</dbReference>
<dbReference type="Proteomes" id="UP000268372">
    <property type="component" value="Unassembled WGS sequence"/>
</dbReference>
<evidence type="ECO:0000313" key="4">
    <source>
        <dbReference type="Proteomes" id="UP000268372"/>
    </source>
</evidence>
<keyword evidence="1" id="KW-0472">Membrane</keyword>
<evidence type="ECO:0000313" key="3">
    <source>
        <dbReference type="EMBL" id="RRA96550.1"/>
    </source>
</evidence>
<dbReference type="PANTHER" id="PTHR34220:SF7">
    <property type="entry name" value="SENSOR HISTIDINE KINASE YPDA"/>
    <property type="match status" value="1"/>
</dbReference>
<name>A0A3P1B5W9_9FLAO</name>
<feature type="transmembrane region" description="Helical" evidence="1">
    <location>
        <begin position="39"/>
        <end position="61"/>
    </location>
</feature>
<dbReference type="AlphaFoldDB" id="A0A3P1B5W9"/>
<accession>A0A3P1B5W9</accession>
<feature type="transmembrane region" description="Helical" evidence="1">
    <location>
        <begin position="82"/>
        <end position="105"/>
    </location>
</feature>
<dbReference type="EMBL" id="RQTJ01000003">
    <property type="protein sequence ID" value="RRA96550.1"/>
    <property type="molecule type" value="Genomic_DNA"/>
</dbReference>
<dbReference type="GO" id="GO:0016020">
    <property type="term" value="C:membrane"/>
    <property type="evidence" value="ECO:0007669"/>
    <property type="project" value="InterPro"/>
</dbReference>
<dbReference type="PANTHER" id="PTHR34220">
    <property type="entry name" value="SENSOR HISTIDINE KINASE YPDA"/>
    <property type="match status" value="1"/>
</dbReference>
<feature type="transmembrane region" description="Helical" evidence="1">
    <location>
        <begin position="117"/>
        <end position="141"/>
    </location>
</feature>
<proteinExistence type="predicted"/>